<dbReference type="PANTHER" id="PTHR42904">
    <property type="entry name" value="NUDIX HYDROLASE, NUDC SUBFAMILY"/>
    <property type="match status" value="1"/>
</dbReference>
<comment type="cofactor">
    <cofactor evidence="1">
        <name>Mg(2+)</name>
        <dbReference type="ChEBI" id="CHEBI:18420"/>
    </cofactor>
</comment>
<accession>A0A0G0LAZ1</accession>
<dbReference type="InterPro" id="IPR050241">
    <property type="entry name" value="NAD-cap_RNA_hydrolase_NudC"/>
</dbReference>
<evidence type="ECO:0000256" key="3">
    <source>
        <dbReference type="ARBA" id="ARBA00022801"/>
    </source>
</evidence>
<dbReference type="Pfam" id="PF00293">
    <property type="entry name" value="NUDIX"/>
    <property type="match status" value="1"/>
</dbReference>
<sequence>MSKYVNYEIKVFLVLTNRKGTLLLLQNNHRGSIIHGYVNPPAGHLEIGETINDAVRRETKEEMGVEKLEGIEIKGVVNVFGFKELPVLMFVVSAKVPNGENPTDHGEGTPIWVNPEELGSHKVLEDVEKIVKLSQKTPVGDFFQAVSKFEDRKLVSFKVDS</sequence>
<dbReference type="STRING" id="1618570.UT08_C0011G0058"/>
<dbReference type="InterPro" id="IPR015797">
    <property type="entry name" value="NUDIX_hydrolase-like_dom_sf"/>
</dbReference>
<dbReference type="PROSITE" id="PS00893">
    <property type="entry name" value="NUDIX_BOX"/>
    <property type="match status" value="1"/>
</dbReference>
<dbReference type="InterPro" id="IPR000086">
    <property type="entry name" value="NUDIX_hydrolase_dom"/>
</dbReference>
<dbReference type="GO" id="GO:0019677">
    <property type="term" value="P:NAD+ catabolic process"/>
    <property type="evidence" value="ECO:0007669"/>
    <property type="project" value="TreeGrafter"/>
</dbReference>
<evidence type="ECO:0000259" key="5">
    <source>
        <dbReference type="PROSITE" id="PS51462"/>
    </source>
</evidence>
<evidence type="ECO:0000256" key="4">
    <source>
        <dbReference type="ARBA" id="ARBA00022842"/>
    </source>
</evidence>
<dbReference type="Proteomes" id="UP000034081">
    <property type="component" value="Unassembled WGS sequence"/>
</dbReference>
<dbReference type="SUPFAM" id="SSF55811">
    <property type="entry name" value="Nudix"/>
    <property type="match status" value="1"/>
</dbReference>
<dbReference type="PANTHER" id="PTHR42904:SF1">
    <property type="entry name" value="NUCLEOSIDE DIPHOSPHATE-LINKED MOIETY X MOTIF 17"/>
    <property type="match status" value="1"/>
</dbReference>
<dbReference type="PROSITE" id="PS51462">
    <property type="entry name" value="NUDIX"/>
    <property type="match status" value="1"/>
</dbReference>
<keyword evidence="2" id="KW-0479">Metal-binding</keyword>
<dbReference type="Gene3D" id="3.90.79.10">
    <property type="entry name" value="Nucleoside Triphosphate Pyrophosphohydrolase"/>
    <property type="match status" value="1"/>
</dbReference>
<gene>
    <name evidence="6" type="ORF">UT08_C0011G0058</name>
</gene>
<dbReference type="GO" id="GO:0005829">
    <property type="term" value="C:cytosol"/>
    <property type="evidence" value="ECO:0007669"/>
    <property type="project" value="TreeGrafter"/>
</dbReference>
<proteinExistence type="predicted"/>
<feature type="domain" description="Nudix hydrolase" evidence="5">
    <location>
        <begin position="6"/>
        <end position="138"/>
    </location>
</feature>
<evidence type="ECO:0000256" key="1">
    <source>
        <dbReference type="ARBA" id="ARBA00001946"/>
    </source>
</evidence>
<comment type="caution">
    <text evidence="6">The sequence shown here is derived from an EMBL/GenBank/DDBJ whole genome shotgun (WGS) entry which is preliminary data.</text>
</comment>
<evidence type="ECO:0000256" key="2">
    <source>
        <dbReference type="ARBA" id="ARBA00022723"/>
    </source>
</evidence>
<organism evidence="6 7">
    <name type="scientific">Candidatus Woesebacteria bacterium GW2011_GWB1_38_8</name>
    <dbReference type="NCBI Taxonomy" id="1618570"/>
    <lineage>
        <taxon>Bacteria</taxon>
        <taxon>Candidatus Woeseibacteriota</taxon>
    </lineage>
</organism>
<keyword evidence="4" id="KW-0460">Magnesium</keyword>
<dbReference type="GO" id="GO:0046872">
    <property type="term" value="F:metal ion binding"/>
    <property type="evidence" value="ECO:0007669"/>
    <property type="project" value="UniProtKB-KW"/>
</dbReference>
<dbReference type="AlphaFoldDB" id="A0A0G0LAZ1"/>
<dbReference type="EMBL" id="LBVL01000011">
    <property type="protein sequence ID" value="KKQ85040.1"/>
    <property type="molecule type" value="Genomic_DNA"/>
</dbReference>
<dbReference type="InterPro" id="IPR020084">
    <property type="entry name" value="NUDIX_hydrolase_CS"/>
</dbReference>
<dbReference type="GO" id="GO:0006742">
    <property type="term" value="P:NADP+ catabolic process"/>
    <property type="evidence" value="ECO:0007669"/>
    <property type="project" value="TreeGrafter"/>
</dbReference>
<dbReference type="GO" id="GO:0035529">
    <property type="term" value="F:NADH pyrophosphatase activity"/>
    <property type="evidence" value="ECO:0007669"/>
    <property type="project" value="TreeGrafter"/>
</dbReference>
<evidence type="ECO:0000313" key="7">
    <source>
        <dbReference type="Proteomes" id="UP000034081"/>
    </source>
</evidence>
<evidence type="ECO:0000313" key="6">
    <source>
        <dbReference type="EMBL" id="KKQ85040.1"/>
    </source>
</evidence>
<keyword evidence="3" id="KW-0378">Hydrolase</keyword>
<protein>
    <submittedName>
        <fullName evidence="6">Mutator mutT protein</fullName>
    </submittedName>
</protein>
<reference evidence="6 7" key="1">
    <citation type="journal article" date="2015" name="Nature">
        <title>rRNA introns, odd ribosomes, and small enigmatic genomes across a large radiation of phyla.</title>
        <authorList>
            <person name="Brown C.T."/>
            <person name="Hug L.A."/>
            <person name="Thomas B.C."/>
            <person name="Sharon I."/>
            <person name="Castelle C.J."/>
            <person name="Singh A."/>
            <person name="Wilkins M.J."/>
            <person name="Williams K.H."/>
            <person name="Banfield J.F."/>
        </authorList>
    </citation>
    <scope>NUCLEOTIDE SEQUENCE [LARGE SCALE GENOMIC DNA]</scope>
</reference>
<name>A0A0G0LAZ1_9BACT</name>